<organism evidence="1 2">
    <name type="scientific">Paracholeplasma vituli</name>
    <dbReference type="NCBI Taxonomy" id="69473"/>
    <lineage>
        <taxon>Bacteria</taxon>
        <taxon>Bacillati</taxon>
        <taxon>Mycoplasmatota</taxon>
        <taxon>Mollicutes</taxon>
        <taxon>Acholeplasmatales</taxon>
        <taxon>Acholeplasmataceae</taxon>
        <taxon>Paracholeplasma</taxon>
    </lineage>
</organism>
<proteinExistence type="predicted"/>
<sequence>MRLMITIVPKGKADAVAKVIGEGLIHHQETMLGRGTAPTDIMEMLAMSERDKEVIFSIVDDNDVNMIYQDLDETFDFKNSHFGVSFTIEIDSIGKMGFNYLYEITEEE</sequence>
<dbReference type="EMBL" id="JAOEGN010000005">
    <property type="protein sequence ID" value="MCU0104738.1"/>
    <property type="molecule type" value="Genomic_DNA"/>
</dbReference>
<name>A0ABT2PYJ6_9MOLU</name>
<dbReference type="Proteomes" id="UP001209076">
    <property type="component" value="Unassembled WGS sequence"/>
</dbReference>
<gene>
    <name evidence="1" type="ORF">N7603_03620</name>
</gene>
<protein>
    <recommendedName>
        <fullName evidence="3">Nitrogen regulatory protein P-II</fullName>
    </recommendedName>
</protein>
<accession>A0ABT2PYJ6</accession>
<dbReference type="RefSeq" id="WP_262095988.1">
    <property type="nucleotide sequence ID" value="NZ_JAOEGN010000005.1"/>
</dbReference>
<dbReference type="InterPro" id="IPR011322">
    <property type="entry name" value="N-reg_PII-like_a/b"/>
</dbReference>
<dbReference type="SUPFAM" id="SSF54913">
    <property type="entry name" value="GlnB-like"/>
    <property type="match status" value="1"/>
</dbReference>
<reference evidence="2" key="1">
    <citation type="submission" date="2023-07" db="EMBL/GenBank/DDBJ databases">
        <title>Novel Mycoplasma species identified in domestic and wild animals.</title>
        <authorList>
            <person name="Volokhov D.V."/>
            <person name="Furtak V.A."/>
            <person name="Zagorodnyaya T.A."/>
        </authorList>
    </citation>
    <scope>NUCLEOTIDE SEQUENCE [LARGE SCALE GENOMIC DNA]</scope>
    <source>
        <strain evidence="2">92-19</strain>
    </source>
</reference>
<evidence type="ECO:0000313" key="2">
    <source>
        <dbReference type="Proteomes" id="UP001209076"/>
    </source>
</evidence>
<keyword evidence="2" id="KW-1185">Reference proteome</keyword>
<evidence type="ECO:0008006" key="3">
    <source>
        <dbReference type="Google" id="ProtNLM"/>
    </source>
</evidence>
<evidence type="ECO:0000313" key="1">
    <source>
        <dbReference type="EMBL" id="MCU0104738.1"/>
    </source>
</evidence>
<comment type="caution">
    <text evidence="1">The sequence shown here is derived from an EMBL/GenBank/DDBJ whole genome shotgun (WGS) entry which is preliminary data.</text>
</comment>